<gene>
    <name evidence="1" type="ORF">C7212DRAFT_284130</name>
</gene>
<sequence>MDEHAIALEVCSNTRVLGASGKSKTYIQSPENREWVSVIEAINGVGQFVHPLVLFKEKQIQTS</sequence>
<accession>A0A317SKK9</accession>
<organism evidence="1 2">
    <name type="scientific">Tuber magnatum</name>
    <name type="common">white Piedmont truffle</name>
    <dbReference type="NCBI Taxonomy" id="42249"/>
    <lineage>
        <taxon>Eukaryota</taxon>
        <taxon>Fungi</taxon>
        <taxon>Dikarya</taxon>
        <taxon>Ascomycota</taxon>
        <taxon>Pezizomycotina</taxon>
        <taxon>Pezizomycetes</taxon>
        <taxon>Pezizales</taxon>
        <taxon>Tuberaceae</taxon>
        <taxon>Tuber</taxon>
    </lineage>
</organism>
<reference evidence="1 2" key="1">
    <citation type="submission" date="2018-03" db="EMBL/GenBank/DDBJ databases">
        <title>Genomes of Pezizomycetes fungi and the evolution of truffles.</title>
        <authorList>
            <person name="Murat C."/>
            <person name="Payen T."/>
            <person name="Noel B."/>
            <person name="Kuo A."/>
            <person name="Martin F.M."/>
        </authorList>
    </citation>
    <scope>NUCLEOTIDE SEQUENCE [LARGE SCALE GENOMIC DNA]</scope>
    <source>
        <strain evidence="1">091103-1</strain>
    </source>
</reference>
<evidence type="ECO:0000313" key="1">
    <source>
        <dbReference type="EMBL" id="PWW73741.1"/>
    </source>
</evidence>
<comment type="caution">
    <text evidence="1">The sequence shown here is derived from an EMBL/GenBank/DDBJ whole genome shotgun (WGS) entry which is preliminary data.</text>
</comment>
<dbReference type="EMBL" id="PYWC01000074">
    <property type="protein sequence ID" value="PWW73741.1"/>
    <property type="molecule type" value="Genomic_DNA"/>
</dbReference>
<dbReference type="Proteomes" id="UP000246991">
    <property type="component" value="Unassembled WGS sequence"/>
</dbReference>
<proteinExistence type="predicted"/>
<dbReference type="OrthoDB" id="3439492at2759"/>
<dbReference type="AlphaFoldDB" id="A0A317SKK9"/>
<name>A0A317SKK9_9PEZI</name>
<protein>
    <submittedName>
        <fullName evidence="1">Uncharacterized protein</fullName>
    </submittedName>
</protein>
<evidence type="ECO:0000313" key="2">
    <source>
        <dbReference type="Proteomes" id="UP000246991"/>
    </source>
</evidence>
<keyword evidence="2" id="KW-1185">Reference proteome</keyword>